<keyword evidence="2" id="KW-1185">Reference proteome</keyword>
<dbReference type="EMBL" id="BNJJ01000002">
    <property type="protein sequence ID" value="GHO82660.1"/>
    <property type="molecule type" value="Genomic_DNA"/>
</dbReference>
<gene>
    <name evidence="1" type="ORF">KSZ_06660</name>
</gene>
<protein>
    <submittedName>
        <fullName evidence="1">Uncharacterized protein</fullName>
    </submittedName>
</protein>
<proteinExistence type="predicted"/>
<evidence type="ECO:0000313" key="1">
    <source>
        <dbReference type="EMBL" id="GHO82660.1"/>
    </source>
</evidence>
<sequence>MTLARCSAMEQRDKQVEQHLENTCNTQYVFNGPRVEEDELNDLVRKQMERLGMISP</sequence>
<reference evidence="1 2" key="1">
    <citation type="journal article" date="2021" name="Int. J. Syst. Evol. Microbiol.">
        <title>Reticulibacter mediterranei gen. nov., sp. nov., within the new family Reticulibacteraceae fam. nov., and Ktedonospora formicarum gen. nov., sp. nov., Ktedonobacter robiniae sp. nov., Dictyobacter formicarum sp. nov. and Dictyobacter arantiisoli sp. nov., belonging to the class Ktedonobacteria.</title>
        <authorList>
            <person name="Yabe S."/>
            <person name="Zheng Y."/>
            <person name="Wang C.M."/>
            <person name="Sakai Y."/>
            <person name="Abe K."/>
            <person name="Yokota A."/>
            <person name="Donadio S."/>
            <person name="Cavaletti L."/>
            <person name="Monciardini P."/>
        </authorList>
    </citation>
    <scope>NUCLEOTIDE SEQUENCE [LARGE SCALE GENOMIC DNA]</scope>
    <source>
        <strain evidence="1 2">SOSP1-9</strain>
    </source>
</reference>
<comment type="caution">
    <text evidence="1">The sequence shown here is derived from an EMBL/GenBank/DDBJ whole genome shotgun (WGS) entry which is preliminary data.</text>
</comment>
<accession>A0ABQ3V9Q3</accession>
<name>A0ABQ3V9Q3_9CHLR</name>
<dbReference type="Proteomes" id="UP000635565">
    <property type="component" value="Unassembled WGS sequence"/>
</dbReference>
<organism evidence="1 2">
    <name type="scientific">Dictyobacter formicarum</name>
    <dbReference type="NCBI Taxonomy" id="2778368"/>
    <lineage>
        <taxon>Bacteria</taxon>
        <taxon>Bacillati</taxon>
        <taxon>Chloroflexota</taxon>
        <taxon>Ktedonobacteria</taxon>
        <taxon>Ktedonobacterales</taxon>
        <taxon>Dictyobacteraceae</taxon>
        <taxon>Dictyobacter</taxon>
    </lineage>
</organism>
<evidence type="ECO:0000313" key="2">
    <source>
        <dbReference type="Proteomes" id="UP000635565"/>
    </source>
</evidence>